<sequence>MITIKKTIAKIRRYKELKADIIDADIKLQELEDEMLGITGQGIELKNLYREVKAKQNTISGSVYKVDSNGIPLKDIWKHIVIDRM</sequence>
<organism evidence="2 3">
    <name type="scientific">Clostridium cadaveris</name>
    <dbReference type="NCBI Taxonomy" id="1529"/>
    <lineage>
        <taxon>Bacteria</taxon>
        <taxon>Bacillati</taxon>
        <taxon>Bacillota</taxon>
        <taxon>Clostridia</taxon>
        <taxon>Eubacteriales</taxon>
        <taxon>Clostridiaceae</taxon>
        <taxon>Clostridium</taxon>
    </lineage>
</organism>
<evidence type="ECO:0000313" key="3">
    <source>
        <dbReference type="Proteomes" id="UP000182135"/>
    </source>
</evidence>
<proteinExistence type="predicted"/>
<dbReference type="Proteomes" id="UP000246114">
    <property type="component" value="Unassembled WGS sequence"/>
</dbReference>
<dbReference type="EMBL" id="FOOE01000005">
    <property type="protein sequence ID" value="SFF63912.1"/>
    <property type="molecule type" value="Genomic_DNA"/>
</dbReference>
<reference evidence="2 3" key="1">
    <citation type="submission" date="2016-10" db="EMBL/GenBank/DDBJ databases">
        <authorList>
            <person name="de Groot N.N."/>
        </authorList>
    </citation>
    <scope>NUCLEOTIDE SEQUENCE [LARGE SCALE GENOMIC DNA]</scope>
    <source>
        <strain evidence="2 3">NLAE-zl-G419</strain>
    </source>
</reference>
<dbReference type="EMBL" id="QAMZ01000039">
    <property type="protein sequence ID" value="PWL53274.1"/>
    <property type="molecule type" value="Genomic_DNA"/>
</dbReference>
<accession>A0A1I2K9X2</accession>
<dbReference type="STRING" id="1529.SAMN04487885_10519"/>
<evidence type="ECO:0000313" key="1">
    <source>
        <dbReference type="EMBL" id="PWL53274.1"/>
    </source>
</evidence>
<reference evidence="1 4" key="2">
    <citation type="submission" date="2018-03" db="EMBL/GenBank/DDBJ databases">
        <title>The uncultured portion of the human microbiome is neutrally assembled.</title>
        <authorList>
            <person name="Jeraldo P."/>
            <person name="Boardman L."/>
            <person name="White B.A."/>
            <person name="Nelson H."/>
            <person name="Goldenfeld N."/>
            <person name="Chia N."/>
        </authorList>
    </citation>
    <scope>NUCLEOTIDE SEQUENCE [LARGE SCALE GENOMIC DNA]</scope>
    <source>
        <strain evidence="1">CIM:MAG 903</strain>
    </source>
</reference>
<dbReference type="Proteomes" id="UP000182135">
    <property type="component" value="Unassembled WGS sequence"/>
</dbReference>
<name>A0A1I2K9X2_9CLOT</name>
<dbReference type="RefSeq" id="WP_027639545.1">
    <property type="nucleotide sequence ID" value="NZ_FOOE01000005.1"/>
</dbReference>
<dbReference type="AlphaFoldDB" id="A0A1I2K9X2"/>
<protein>
    <submittedName>
        <fullName evidence="2">Uncharacterized protein</fullName>
    </submittedName>
</protein>
<evidence type="ECO:0000313" key="4">
    <source>
        <dbReference type="Proteomes" id="UP000246114"/>
    </source>
</evidence>
<gene>
    <name evidence="1" type="ORF">DBY38_08105</name>
    <name evidence="2" type="ORF">SAMN04487885_10519</name>
</gene>
<evidence type="ECO:0000313" key="2">
    <source>
        <dbReference type="EMBL" id="SFF63912.1"/>
    </source>
</evidence>
<keyword evidence="3" id="KW-1185">Reference proteome</keyword>